<dbReference type="InterPro" id="IPR018289">
    <property type="entry name" value="MULE_transposase_dom"/>
</dbReference>
<dbReference type="EMBL" id="NBNE01015464">
    <property type="protein sequence ID" value="OWY93778.1"/>
    <property type="molecule type" value="Genomic_DNA"/>
</dbReference>
<feature type="compositionally biased region" description="Basic residues" evidence="1">
    <location>
        <begin position="246"/>
        <end position="264"/>
    </location>
</feature>
<dbReference type="OrthoDB" id="104146at2759"/>
<dbReference type="Pfam" id="PF10551">
    <property type="entry name" value="MULE"/>
    <property type="match status" value="1"/>
</dbReference>
<feature type="domain" description="MULE transposase" evidence="2">
    <location>
        <begin position="84"/>
        <end position="178"/>
    </location>
</feature>
<evidence type="ECO:0000313" key="3">
    <source>
        <dbReference type="EMBL" id="OWY93778.1"/>
    </source>
</evidence>
<accession>A0A225ULF1</accession>
<gene>
    <name evidence="3" type="ORF">PHMEG_00036698</name>
</gene>
<evidence type="ECO:0000256" key="1">
    <source>
        <dbReference type="SAM" id="MobiDB-lite"/>
    </source>
</evidence>
<dbReference type="AlphaFoldDB" id="A0A225ULF1"/>
<dbReference type="Proteomes" id="UP000198211">
    <property type="component" value="Unassembled WGS sequence"/>
</dbReference>
<feature type="region of interest" description="Disordered" evidence="1">
    <location>
        <begin position="244"/>
        <end position="269"/>
    </location>
</feature>
<feature type="non-terminal residue" evidence="3">
    <location>
        <position position="1"/>
    </location>
</feature>
<sequence length="294" mass="33270">DITSEMEREVDRIALTFQTRTARLVWEEVNTQFYQGLEVRVVQGLTRDQVLSRVHRVGRVQFGSNIHGVVEVPGLSLVTGTQLTSIDGTFRAVPRPFHRCVIVMVRDAASRVFVPVFYNLTTNRTAPTYRRLLRFINDAADQQLQPGSIVVDFEQALIDSVQRQFTEAHIVGCLFHWKQALRRRLGGLRMPQCPHPSLPSFVGTIDALSQRYVQLLIDITNRRATAPAQLQILLPEPVQLIPTATRGRRSSVRARSRRPRRGRGGRANCATTTVNRTNAHSRRSTRNVRNTTSS</sequence>
<name>A0A225ULF1_9STRA</name>
<comment type="caution">
    <text evidence="3">The sequence shown here is derived from an EMBL/GenBank/DDBJ whole genome shotgun (WGS) entry which is preliminary data.</text>
</comment>
<evidence type="ECO:0000313" key="4">
    <source>
        <dbReference type="Proteomes" id="UP000198211"/>
    </source>
</evidence>
<reference evidence="4" key="1">
    <citation type="submission" date="2017-03" db="EMBL/GenBank/DDBJ databases">
        <title>Phytopthora megakarya and P. palmivora, two closely related causual agents of cacao black pod achieved similar genome size and gene model numbers by different mechanisms.</title>
        <authorList>
            <person name="Ali S."/>
            <person name="Shao J."/>
            <person name="Larry D.J."/>
            <person name="Kronmiller B."/>
            <person name="Shen D."/>
            <person name="Strem M.D."/>
            <person name="Melnick R.L."/>
            <person name="Guiltinan M.J."/>
            <person name="Tyler B.M."/>
            <person name="Meinhardt L.W."/>
            <person name="Bailey B.A."/>
        </authorList>
    </citation>
    <scope>NUCLEOTIDE SEQUENCE [LARGE SCALE GENOMIC DNA]</scope>
    <source>
        <strain evidence="4">zdho120</strain>
    </source>
</reference>
<proteinExistence type="predicted"/>
<protein>
    <recommendedName>
        <fullName evidence="2">MULE transposase domain-containing protein</fullName>
    </recommendedName>
</protein>
<evidence type="ECO:0000259" key="2">
    <source>
        <dbReference type="Pfam" id="PF10551"/>
    </source>
</evidence>
<keyword evidence="4" id="KW-1185">Reference proteome</keyword>
<organism evidence="3 4">
    <name type="scientific">Phytophthora megakarya</name>
    <dbReference type="NCBI Taxonomy" id="4795"/>
    <lineage>
        <taxon>Eukaryota</taxon>
        <taxon>Sar</taxon>
        <taxon>Stramenopiles</taxon>
        <taxon>Oomycota</taxon>
        <taxon>Peronosporomycetes</taxon>
        <taxon>Peronosporales</taxon>
        <taxon>Peronosporaceae</taxon>
        <taxon>Phytophthora</taxon>
    </lineage>
</organism>